<dbReference type="EMBL" id="CP066078">
    <property type="protein sequence ID" value="QQC60059.1"/>
    <property type="molecule type" value="Genomic_DNA"/>
</dbReference>
<organism evidence="1 2">
    <name type="scientific">Rothia kristinae</name>
    <dbReference type="NCBI Taxonomy" id="37923"/>
    <lineage>
        <taxon>Bacteria</taxon>
        <taxon>Bacillati</taxon>
        <taxon>Actinomycetota</taxon>
        <taxon>Actinomycetes</taxon>
        <taxon>Micrococcales</taxon>
        <taxon>Micrococcaceae</taxon>
        <taxon>Rothia</taxon>
    </lineage>
</organism>
<sequence length="134" mass="14549">MSSSTLDQRYGKKPARTRPSRRALALLAVLVLVLASGFVAWIAAHRGTAPTYQEKSVQVSSPLRTSLDFDLTKRPDDDVRCAVQAVNDQRAVVGWKEIQVGRDAGATSRQHVDLLTTGRAETATVESCWVVDGA</sequence>
<dbReference type="InterPro" id="IPR025443">
    <property type="entry name" value="DUF4307"/>
</dbReference>
<evidence type="ECO:0000313" key="1">
    <source>
        <dbReference type="EMBL" id="QQC60059.1"/>
    </source>
</evidence>
<evidence type="ECO:0000313" key="2">
    <source>
        <dbReference type="Proteomes" id="UP000595221"/>
    </source>
</evidence>
<protein>
    <submittedName>
        <fullName evidence="1">DUF4307 domain-containing protein</fullName>
    </submittedName>
</protein>
<dbReference type="Proteomes" id="UP000595221">
    <property type="component" value="Chromosome"/>
</dbReference>
<dbReference type="AlphaFoldDB" id="A0A7T4MUW0"/>
<proteinExistence type="predicted"/>
<gene>
    <name evidence="1" type="ORF">I6H58_03710</name>
</gene>
<reference evidence="1 2" key="1">
    <citation type="submission" date="2020-12" db="EMBL/GenBank/DDBJ databases">
        <title>FDA dAtabase for Regulatory Grade micrObial Sequences (FDA-ARGOS): Supporting development and validation of Infectious Disease Dx tests.</title>
        <authorList>
            <person name="Sproer C."/>
            <person name="Gronow S."/>
            <person name="Severitt S."/>
            <person name="Schroder I."/>
            <person name="Tallon L."/>
            <person name="Sadzewicz L."/>
            <person name="Zhao X."/>
            <person name="Boylan J."/>
            <person name="Ott S."/>
            <person name="Bowen H."/>
            <person name="Vavikolanu K."/>
            <person name="Mehta A."/>
            <person name="Aluvathingal J."/>
            <person name="Nadendla S."/>
            <person name="Lowell S."/>
            <person name="Myers T."/>
            <person name="Yan Y."/>
            <person name="Sichtig H."/>
        </authorList>
    </citation>
    <scope>NUCLEOTIDE SEQUENCE [LARGE SCALE GENOMIC DNA]</scope>
    <source>
        <strain evidence="1 2">FDAARGOS_1001</strain>
    </source>
</reference>
<dbReference type="RefSeq" id="WP_198490861.1">
    <property type="nucleotide sequence ID" value="NZ_CP066078.1"/>
</dbReference>
<name>A0A7T4MUW0_9MICC</name>
<dbReference type="Pfam" id="PF14155">
    <property type="entry name" value="DUF4307"/>
    <property type="match status" value="1"/>
</dbReference>
<accession>A0A7T4MUW0</accession>